<dbReference type="NCBIfam" id="TIGR00756">
    <property type="entry name" value="PPR"/>
    <property type="match status" value="5"/>
</dbReference>
<dbReference type="FunFam" id="1.25.40.10:FF:001093">
    <property type="entry name" value="Pentatricopeptide repeat-containing protein At2g34400"/>
    <property type="match status" value="1"/>
</dbReference>
<proteinExistence type="predicted"/>
<dbReference type="InterPro" id="IPR011990">
    <property type="entry name" value="TPR-like_helical_dom_sf"/>
</dbReference>
<reference evidence="4 5" key="1">
    <citation type="journal article" date="2018" name="Science">
        <title>The opium poppy genome and morphinan production.</title>
        <authorList>
            <person name="Guo L."/>
            <person name="Winzer T."/>
            <person name="Yang X."/>
            <person name="Li Y."/>
            <person name="Ning Z."/>
            <person name="He Z."/>
            <person name="Teodor R."/>
            <person name="Lu Y."/>
            <person name="Bowser T.A."/>
            <person name="Graham I.A."/>
            <person name="Ye K."/>
        </authorList>
    </citation>
    <scope>NUCLEOTIDE SEQUENCE [LARGE SCALE GENOMIC DNA]</scope>
    <source>
        <strain evidence="5">cv. HN1</strain>
        <tissue evidence="4">Leaves</tissue>
    </source>
</reference>
<organism evidence="4 5">
    <name type="scientific">Papaver somniferum</name>
    <name type="common">Opium poppy</name>
    <dbReference type="NCBI Taxonomy" id="3469"/>
    <lineage>
        <taxon>Eukaryota</taxon>
        <taxon>Viridiplantae</taxon>
        <taxon>Streptophyta</taxon>
        <taxon>Embryophyta</taxon>
        <taxon>Tracheophyta</taxon>
        <taxon>Spermatophyta</taxon>
        <taxon>Magnoliopsida</taxon>
        <taxon>Ranunculales</taxon>
        <taxon>Papaveraceae</taxon>
        <taxon>Papaveroideae</taxon>
        <taxon>Papaver</taxon>
    </lineage>
</organism>
<protein>
    <recommendedName>
        <fullName evidence="3">DYW domain-containing protein</fullName>
    </recommendedName>
</protein>
<dbReference type="Gene3D" id="1.25.40.10">
    <property type="entry name" value="Tetratricopeptide repeat domain"/>
    <property type="match status" value="5"/>
</dbReference>
<keyword evidence="5" id="KW-1185">Reference proteome</keyword>
<dbReference type="FunFam" id="1.25.40.10:FF:000031">
    <property type="entry name" value="Pentatricopeptide repeat-containing protein mitochondrial"/>
    <property type="match status" value="1"/>
</dbReference>
<dbReference type="Pfam" id="PF14432">
    <property type="entry name" value="DYW_deaminase"/>
    <property type="match status" value="1"/>
</dbReference>
<gene>
    <name evidence="4" type="ORF">C5167_022416</name>
</gene>
<dbReference type="Proteomes" id="UP000316621">
    <property type="component" value="Chromosome 5"/>
</dbReference>
<dbReference type="EMBL" id="CM010719">
    <property type="protein sequence ID" value="RZC60657.1"/>
    <property type="molecule type" value="Genomic_DNA"/>
</dbReference>
<dbReference type="InterPro" id="IPR046960">
    <property type="entry name" value="PPR_At4g14850-like_plant"/>
</dbReference>
<dbReference type="FunFam" id="1.25.40.10:FF:000343">
    <property type="entry name" value="Pentatricopeptide repeat-containing protein At3g58590"/>
    <property type="match status" value="1"/>
</dbReference>
<feature type="repeat" description="PPR" evidence="2">
    <location>
        <begin position="227"/>
        <end position="261"/>
    </location>
</feature>
<feature type="repeat" description="PPR" evidence="2">
    <location>
        <begin position="297"/>
        <end position="327"/>
    </location>
</feature>
<dbReference type="GO" id="GO:0003723">
    <property type="term" value="F:RNA binding"/>
    <property type="evidence" value="ECO:0007669"/>
    <property type="project" value="InterPro"/>
</dbReference>
<dbReference type="OMA" id="CCKCEAN"/>
<dbReference type="Pfam" id="PF13041">
    <property type="entry name" value="PPR_2"/>
    <property type="match status" value="3"/>
</dbReference>
<dbReference type="GO" id="GO:0008270">
    <property type="term" value="F:zinc ion binding"/>
    <property type="evidence" value="ECO:0007669"/>
    <property type="project" value="InterPro"/>
</dbReference>
<dbReference type="PANTHER" id="PTHR47926:SF344">
    <property type="entry name" value="OS07G0636900 PROTEIN"/>
    <property type="match status" value="1"/>
</dbReference>
<feature type="repeat" description="PPR" evidence="2">
    <location>
        <begin position="328"/>
        <end position="362"/>
    </location>
</feature>
<dbReference type="InterPro" id="IPR032867">
    <property type="entry name" value="DYW_dom"/>
</dbReference>
<evidence type="ECO:0000259" key="3">
    <source>
        <dbReference type="Pfam" id="PF14432"/>
    </source>
</evidence>
<feature type="domain" description="DYW" evidence="3">
    <location>
        <begin position="655"/>
        <end position="734"/>
    </location>
</feature>
<sequence length="827" mass="92478">MYGGERGGNLDFAREVFDGIVVKDLVTWSSMILSYIKNGKVIEGLELFHQMILEGVSVDSVTMLSVTEACSGVGCCKLAKSVHCYIVRNRIQIVGSLENSVIVMYSKCGDLKSAEIMYKRSSSKTTFSCTAMISCYNQQACFRQAMNTFIEMQEFDAEPNSVTIINILSSCSRLGLIRQGESVHGFVIRRCLDPDLDTVGSSLLEMYASCGKLKSCQSVFKVTREKNIVLWNTIIAVYARNGLSEEALDFFVQLHLKGLLPDSFTIASSLSACGEIGFSKLRIQIHGHVSKTGLDSNEYVHNALIDMYCKCGLVDNAYMKFNEMEPKTVITWNSMINGFALNGNSVEAVSLLDLMYFQGLEMNEVTFLGAIQACSHLGYLEKGKWFHNKLITCGLEMEFRVDSALIDMYSKCGDLGMAKAVFDNMLEKSVVTWTAMIAGYGIHGRVETSIALFHQMVDLGIQPNNITFMSILSACSHGGFVEEGKFYFDLMIKHFNIEPELGHYVYMVDLLSRAGDIENAFEFIKSMPVPPSASIWGALLNGCRIHKRMDMIESVQKNILELEPDNSGYYILLSNTYAEGGNLDEFRKLRSKMRNNGLRKTPGYSTLETNQKIYRFGAGETSHSQMKEVYSLLEDLRLLAKEQGYLLDSDPSITDDGNGFKSNNVQSHSEKLAIAFGIINTIPGTTLRVSKNLRVCLDCHNFAKFVSKTTNREIIMRDLTRFHHFANGNCSCKDCCFSPTVEHVCAYRGQPDCMQEFLQARVYQKALDGLTRKKQNTEPSKQIKDSIEVVGLVLFRDVVSSGGTSAEYNSQIIETQQLRMFLGLRVC</sequence>
<keyword evidence="1" id="KW-0677">Repeat</keyword>
<dbReference type="PANTHER" id="PTHR47926">
    <property type="entry name" value="PENTATRICOPEPTIDE REPEAT-CONTAINING PROTEIN"/>
    <property type="match status" value="1"/>
</dbReference>
<dbReference type="InterPro" id="IPR002885">
    <property type="entry name" value="PPR_rpt"/>
</dbReference>
<dbReference type="Gramene" id="RZC60657">
    <property type="protein sequence ID" value="RZC60657"/>
    <property type="gene ID" value="C5167_022416"/>
</dbReference>
<accession>A0A4Y7JIR3</accession>
<feature type="repeat" description="PPR" evidence="2">
    <location>
        <begin position="125"/>
        <end position="159"/>
    </location>
</feature>
<name>A0A4Y7JIR3_PAPSO</name>
<dbReference type="AlphaFoldDB" id="A0A4Y7JIR3"/>
<dbReference type="Pfam" id="PF12854">
    <property type="entry name" value="PPR_1"/>
    <property type="match status" value="1"/>
</dbReference>
<evidence type="ECO:0000313" key="5">
    <source>
        <dbReference type="Proteomes" id="UP000316621"/>
    </source>
</evidence>
<dbReference type="InterPro" id="IPR046848">
    <property type="entry name" value="E_motif"/>
</dbReference>
<evidence type="ECO:0000256" key="2">
    <source>
        <dbReference type="PROSITE-ProRule" id="PRU00708"/>
    </source>
</evidence>
<evidence type="ECO:0000313" key="4">
    <source>
        <dbReference type="EMBL" id="RZC60657.1"/>
    </source>
</evidence>
<feature type="repeat" description="PPR" evidence="2">
    <location>
        <begin position="24"/>
        <end position="58"/>
    </location>
</feature>
<dbReference type="GO" id="GO:0009451">
    <property type="term" value="P:RNA modification"/>
    <property type="evidence" value="ECO:0007669"/>
    <property type="project" value="InterPro"/>
</dbReference>
<dbReference type="PROSITE" id="PS51375">
    <property type="entry name" value="PPR"/>
    <property type="match status" value="6"/>
</dbReference>
<dbReference type="Pfam" id="PF01535">
    <property type="entry name" value="PPR"/>
    <property type="match status" value="3"/>
</dbReference>
<feature type="repeat" description="PPR" evidence="2">
    <location>
        <begin position="429"/>
        <end position="463"/>
    </location>
</feature>
<evidence type="ECO:0000256" key="1">
    <source>
        <dbReference type="ARBA" id="ARBA00022737"/>
    </source>
</evidence>
<dbReference type="Pfam" id="PF20431">
    <property type="entry name" value="E_motif"/>
    <property type="match status" value="1"/>
</dbReference>